<comment type="caution">
    <text evidence="1">The sequence shown here is derived from an EMBL/GenBank/DDBJ whole genome shotgun (WGS) entry which is preliminary data.</text>
</comment>
<protein>
    <submittedName>
        <fullName evidence="1">Uncharacterized protein</fullName>
    </submittedName>
</protein>
<dbReference type="RefSeq" id="WP_302885272.1">
    <property type="nucleotide sequence ID" value="NZ_JAUMIT010000013.1"/>
</dbReference>
<dbReference type="EMBL" id="JAUMIT010000013">
    <property type="protein sequence ID" value="MDO3695965.1"/>
    <property type="molecule type" value="Genomic_DNA"/>
</dbReference>
<organism evidence="1 2">
    <name type="scientific">Wenyingzhuangia gilva</name>
    <dbReference type="NCBI Taxonomy" id="3057677"/>
    <lineage>
        <taxon>Bacteria</taxon>
        <taxon>Pseudomonadati</taxon>
        <taxon>Bacteroidota</taxon>
        <taxon>Flavobacteriia</taxon>
        <taxon>Flavobacteriales</taxon>
        <taxon>Flavobacteriaceae</taxon>
        <taxon>Wenyingzhuangia</taxon>
    </lineage>
</organism>
<reference evidence="1" key="1">
    <citation type="submission" date="2023-07" db="EMBL/GenBank/DDBJ databases">
        <title>Wenyingzhuangia sp. chi5 genome sequencing and assembly.</title>
        <authorList>
            <person name="Park S."/>
        </authorList>
    </citation>
    <scope>NUCLEOTIDE SEQUENCE</scope>
    <source>
        <strain evidence="1">Chi5</strain>
    </source>
</reference>
<dbReference type="Proteomes" id="UP001168642">
    <property type="component" value="Unassembled WGS sequence"/>
</dbReference>
<proteinExistence type="predicted"/>
<name>A0ABT8VVL0_9FLAO</name>
<sequence>MSKEDDKLEKINVDGEFFTKDEIEEYHPFTLDLDRNGDRFITVRGGDIKEIVIGEKQIYEAISSYLDIHYNHYKS</sequence>
<evidence type="ECO:0000313" key="2">
    <source>
        <dbReference type="Proteomes" id="UP001168642"/>
    </source>
</evidence>
<gene>
    <name evidence="1" type="ORF">QVZ41_14025</name>
</gene>
<evidence type="ECO:0000313" key="1">
    <source>
        <dbReference type="EMBL" id="MDO3695965.1"/>
    </source>
</evidence>
<keyword evidence="2" id="KW-1185">Reference proteome</keyword>
<accession>A0ABT8VVL0</accession>